<gene>
    <name evidence="6" type="primary">LOC118409117</name>
</gene>
<dbReference type="Gene3D" id="1.20.5.1160">
    <property type="entry name" value="Vasodilator-stimulated phosphoprotein"/>
    <property type="match status" value="1"/>
</dbReference>
<proteinExistence type="predicted"/>
<dbReference type="Proteomes" id="UP000001554">
    <property type="component" value="Chromosome 2"/>
</dbReference>
<keyword evidence="2 3" id="KW-0175">Coiled coil</keyword>
<evidence type="ECO:0000259" key="4">
    <source>
        <dbReference type="PROSITE" id="PS51842"/>
    </source>
</evidence>
<evidence type="ECO:0000256" key="3">
    <source>
        <dbReference type="SAM" id="Coils"/>
    </source>
</evidence>
<dbReference type="PROSITE" id="PS51842">
    <property type="entry name" value="IF_ROD_2"/>
    <property type="match status" value="1"/>
</dbReference>
<dbReference type="AlphaFoldDB" id="A0A9J7HU07"/>
<dbReference type="GO" id="GO:0005882">
    <property type="term" value="C:intermediate filament"/>
    <property type="evidence" value="ECO:0000318"/>
    <property type="project" value="GO_Central"/>
</dbReference>
<organism evidence="5 6">
    <name type="scientific">Branchiostoma floridae</name>
    <name type="common">Florida lancelet</name>
    <name type="synonym">Amphioxus</name>
    <dbReference type="NCBI Taxonomy" id="7739"/>
    <lineage>
        <taxon>Eukaryota</taxon>
        <taxon>Metazoa</taxon>
        <taxon>Chordata</taxon>
        <taxon>Cephalochordata</taxon>
        <taxon>Leptocardii</taxon>
        <taxon>Amphioxiformes</taxon>
        <taxon>Branchiostomatidae</taxon>
        <taxon>Branchiostoma</taxon>
    </lineage>
</organism>
<accession>A0A9J7HU07</accession>
<reference evidence="6" key="2">
    <citation type="submission" date="2025-08" db="UniProtKB">
        <authorList>
            <consortium name="RefSeq"/>
        </authorList>
    </citation>
    <scope>IDENTIFICATION</scope>
    <source>
        <strain evidence="6">S238N-H82</strain>
        <tissue evidence="6">Testes</tissue>
    </source>
</reference>
<dbReference type="OMA" id="GNSEYTH"/>
<dbReference type="SMART" id="SM01391">
    <property type="entry name" value="Filament"/>
    <property type="match status" value="1"/>
</dbReference>
<dbReference type="KEGG" id="bfo:118409117"/>
<dbReference type="GeneID" id="118409117"/>
<name>A0A9J7HU07_BRAFL</name>
<keyword evidence="5" id="KW-1185">Reference proteome</keyword>
<dbReference type="InterPro" id="IPR039008">
    <property type="entry name" value="IF_rod_dom"/>
</dbReference>
<reference evidence="5" key="1">
    <citation type="journal article" date="2020" name="Nat. Ecol. Evol.">
        <title>Deeply conserved synteny resolves early events in vertebrate evolution.</title>
        <authorList>
            <person name="Simakov O."/>
            <person name="Marletaz F."/>
            <person name="Yue J.X."/>
            <person name="O'Connell B."/>
            <person name="Jenkins J."/>
            <person name="Brandt A."/>
            <person name="Calef R."/>
            <person name="Tung C.H."/>
            <person name="Huang T.K."/>
            <person name="Schmutz J."/>
            <person name="Satoh N."/>
            <person name="Yu J.K."/>
            <person name="Putnam N.H."/>
            <person name="Green R.E."/>
            <person name="Rokhsar D.S."/>
        </authorList>
    </citation>
    <scope>NUCLEOTIDE SEQUENCE [LARGE SCALE GENOMIC DNA]</scope>
    <source>
        <strain evidence="5">S238N-H82</strain>
    </source>
</reference>
<feature type="coiled-coil region" evidence="3">
    <location>
        <begin position="114"/>
        <end position="155"/>
    </location>
</feature>
<feature type="domain" description="IF rod" evidence="4">
    <location>
        <begin position="69"/>
        <end position="315"/>
    </location>
</feature>
<dbReference type="OrthoDB" id="2441647at2759"/>
<dbReference type="RefSeq" id="XP_035665876.1">
    <property type="nucleotide sequence ID" value="XM_035809983.1"/>
</dbReference>
<evidence type="ECO:0000313" key="6">
    <source>
        <dbReference type="RefSeq" id="XP_035665876.1"/>
    </source>
</evidence>
<sequence length="315" mass="36424">MTQPKTSEAIRSSVWSSLIASGEDVSRSGPESLKARTRAIRAGNVITSLEGPGGTQQTMAGARKARVQEREELSAMDNLFASYIEKMRSLQQRNYAMEAQVLKLQASETTAHTKTLYEKETRDLRALVDELSEEKVKMVLERNQWREQAEEYRRKWEDEAAWHAELNTEVSKLNKDVYAVTQVHLDLQNKISTIKEEMDFMMMVHKHELKPLQDQLNESLSISAKDRTQESGLNVITKLYDLRQQYEDFCRGIQDEAESKYKEKFTELTLERERDNMTMLAARSELITSQKEVSDLREQFSTLMTTTETLKHEVD</sequence>
<evidence type="ECO:0000256" key="1">
    <source>
        <dbReference type="ARBA" id="ARBA00022754"/>
    </source>
</evidence>
<dbReference type="GO" id="GO:0005200">
    <property type="term" value="F:structural constituent of cytoskeleton"/>
    <property type="evidence" value="ECO:0000318"/>
    <property type="project" value="GO_Central"/>
</dbReference>
<evidence type="ECO:0000256" key="2">
    <source>
        <dbReference type="ARBA" id="ARBA00023054"/>
    </source>
</evidence>
<dbReference type="PANTHER" id="PTHR45652">
    <property type="entry name" value="GLIAL FIBRILLARY ACIDIC PROTEIN"/>
    <property type="match status" value="1"/>
</dbReference>
<dbReference type="Pfam" id="PF00038">
    <property type="entry name" value="Filament"/>
    <property type="match status" value="1"/>
</dbReference>
<dbReference type="PANTHER" id="PTHR45652:SF21">
    <property type="entry name" value="ZINC FINGER CCCH DOMAIN-CONTAINING PROTEIN 13-LIKE ISOFORM X1"/>
    <property type="match status" value="1"/>
</dbReference>
<evidence type="ECO:0000313" key="5">
    <source>
        <dbReference type="Proteomes" id="UP000001554"/>
    </source>
</evidence>
<dbReference type="GO" id="GO:0045109">
    <property type="term" value="P:intermediate filament organization"/>
    <property type="evidence" value="ECO:0000318"/>
    <property type="project" value="GO_Central"/>
</dbReference>
<protein>
    <submittedName>
        <fullName evidence="6">Non-neuronal cytoplasmic intermediate filament protein-like</fullName>
    </submittedName>
</protein>
<keyword evidence="1" id="KW-0403">Intermediate filament</keyword>
<dbReference type="SUPFAM" id="SSF64593">
    <property type="entry name" value="Intermediate filament protein, coiled coil region"/>
    <property type="match status" value="1"/>
</dbReference>
<dbReference type="InterPro" id="IPR050405">
    <property type="entry name" value="Intermediate_filament"/>
</dbReference>
<dbReference type="Gene3D" id="1.20.5.500">
    <property type="entry name" value="Single helix bin"/>
    <property type="match status" value="1"/>
</dbReference>